<protein>
    <recommendedName>
        <fullName evidence="4">Secreted protein</fullName>
    </recommendedName>
</protein>
<keyword evidence="3" id="KW-1185">Reference proteome</keyword>
<dbReference type="EMBL" id="LXQA010292240">
    <property type="protein sequence ID" value="MCI41431.1"/>
    <property type="molecule type" value="Genomic_DNA"/>
</dbReference>
<evidence type="ECO:0000313" key="3">
    <source>
        <dbReference type="Proteomes" id="UP000265520"/>
    </source>
</evidence>
<evidence type="ECO:0008006" key="4">
    <source>
        <dbReference type="Google" id="ProtNLM"/>
    </source>
</evidence>
<sequence>MFRKLSAAISAVWPALGAIPASASTFAATSCARRKEGCARHRRVLTTCAVFWEKSFLGGHSDLDSVLF</sequence>
<keyword evidence="1" id="KW-0732">Signal</keyword>
<evidence type="ECO:0000313" key="2">
    <source>
        <dbReference type="EMBL" id="MCI41431.1"/>
    </source>
</evidence>
<evidence type="ECO:0000256" key="1">
    <source>
        <dbReference type="SAM" id="SignalP"/>
    </source>
</evidence>
<feature type="signal peptide" evidence="1">
    <location>
        <begin position="1"/>
        <end position="23"/>
    </location>
</feature>
<name>A0A392RXS6_9FABA</name>
<proteinExistence type="predicted"/>
<dbReference type="AlphaFoldDB" id="A0A392RXS6"/>
<dbReference type="Proteomes" id="UP000265520">
    <property type="component" value="Unassembled WGS sequence"/>
</dbReference>
<feature type="non-terminal residue" evidence="2">
    <location>
        <position position="68"/>
    </location>
</feature>
<reference evidence="2 3" key="1">
    <citation type="journal article" date="2018" name="Front. Plant Sci.">
        <title>Red Clover (Trifolium pratense) and Zigzag Clover (T. medium) - A Picture of Genomic Similarities and Differences.</title>
        <authorList>
            <person name="Dluhosova J."/>
            <person name="Istvanek J."/>
            <person name="Nedelnik J."/>
            <person name="Repkova J."/>
        </authorList>
    </citation>
    <scope>NUCLEOTIDE SEQUENCE [LARGE SCALE GENOMIC DNA]</scope>
    <source>
        <strain evidence="3">cv. 10/8</strain>
        <tissue evidence="2">Leaf</tissue>
    </source>
</reference>
<dbReference type="PROSITE" id="PS51257">
    <property type="entry name" value="PROKAR_LIPOPROTEIN"/>
    <property type="match status" value="1"/>
</dbReference>
<organism evidence="2 3">
    <name type="scientific">Trifolium medium</name>
    <dbReference type="NCBI Taxonomy" id="97028"/>
    <lineage>
        <taxon>Eukaryota</taxon>
        <taxon>Viridiplantae</taxon>
        <taxon>Streptophyta</taxon>
        <taxon>Embryophyta</taxon>
        <taxon>Tracheophyta</taxon>
        <taxon>Spermatophyta</taxon>
        <taxon>Magnoliopsida</taxon>
        <taxon>eudicotyledons</taxon>
        <taxon>Gunneridae</taxon>
        <taxon>Pentapetalae</taxon>
        <taxon>rosids</taxon>
        <taxon>fabids</taxon>
        <taxon>Fabales</taxon>
        <taxon>Fabaceae</taxon>
        <taxon>Papilionoideae</taxon>
        <taxon>50 kb inversion clade</taxon>
        <taxon>NPAAA clade</taxon>
        <taxon>Hologalegina</taxon>
        <taxon>IRL clade</taxon>
        <taxon>Trifolieae</taxon>
        <taxon>Trifolium</taxon>
    </lineage>
</organism>
<comment type="caution">
    <text evidence="2">The sequence shown here is derived from an EMBL/GenBank/DDBJ whole genome shotgun (WGS) entry which is preliminary data.</text>
</comment>
<feature type="chain" id="PRO_5017271767" description="Secreted protein" evidence="1">
    <location>
        <begin position="24"/>
        <end position="68"/>
    </location>
</feature>
<accession>A0A392RXS6</accession>